<keyword evidence="4" id="KW-1185">Reference proteome</keyword>
<feature type="region of interest" description="Disordered" evidence="1">
    <location>
        <begin position="72"/>
        <end position="101"/>
    </location>
</feature>
<accession>A0A4P7D6B3</accession>
<organism evidence="3 4">
    <name type="scientific">Paraburkholderia pallida</name>
    <dbReference type="NCBI Taxonomy" id="2547399"/>
    <lineage>
        <taxon>Bacteria</taxon>
        <taxon>Pseudomonadati</taxon>
        <taxon>Pseudomonadota</taxon>
        <taxon>Betaproteobacteria</taxon>
        <taxon>Burkholderiales</taxon>
        <taxon>Burkholderiaceae</taxon>
        <taxon>Paraburkholderia</taxon>
    </lineage>
</organism>
<gene>
    <name evidence="3" type="ORF">E1956_45460</name>
</gene>
<proteinExistence type="predicted"/>
<feature type="transmembrane region" description="Helical" evidence="2">
    <location>
        <begin position="25"/>
        <end position="46"/>
    </location>
</feature>
<evidence type="ECO:0000313" key="3">
    <source>
        <dbReference type="EMBL" id="QBR04351.1"/>
    </source>
</evidence>
<evidence type="ECO:0000256" key="2">
    <source>
        <dbReference type="SAM" id="Phobius"/>
    </source>
</evidence>
<dbReference type="Proteomes" id="UP000295727">
    <property type="component" value="Plasmid unnamed1"/>
</dbReference>
<dbReference type="RefSeq" id="WP_134760650.1">
    <property type="nucleotide sequence ID" value="NZ_CP038152.1"/>
</dbReference>
<keyword evidence="2" id="KW-1133">Transmembrane helix</keyword>
<evidence type="ECO:0000256" key="1">
    <source>
        <dbReference type="SAM" id="MobiDB-lite"/>
    </source>
</evidence>
<dbReference type="KEGG" id="ppai:E1956_45460"/>
<feature type="compositionally biased region" description="Low complexity" evidence="1">
    <location>
        <begin position="74"/>
        <end position="87"/>
    </location>
</feature>
<evidence type="ECO:0000313" key="4">
    <source>
        <dbReference type="Proteomes" id="UP000295727"/>
    </source>
</evidence>
<dbReference type="EMBL" id="CP038152">
    <property type="protein sequence ID" value="QBR04351.1"/>
    <property type="molecule type" value="Genomic_DNA"/>
</dbReference>
<name>A0A4P7D6B3_9BURK</name>
<dbReference type="GeneID" id="39649840"/>
<keyword evidence="2" id="KW-0472">Membrane</keyword>
<keyword evidence="3" id="KW-0614">Plasmid</keyword>
<geneLocation type="plasmid" evidence="3 4">
    <name>unnamed1</name>
</geneLocation>
<protein>
    <submittedName>
        <fullName evidence="3">Uncharacterized protein</fullName>
    </submittedName>
</protein>
<sequence>MDDFKVLPIAEAVRDLLSAEATEKLFLGAAAAAGAAALAAVGVWSYKQVKEANTKADFERMEAMTKNDIRHFESSSSAGAETESGGTRTNFNFGDGFKATR</sequence>
<keyword evidence="2" id="KW-0812">Transmembrane</keyword>
<reference evidence="3 4" key="1">
    <citation type="submission" date="2019-03" db="EMBL/GenBank/DDBJ databases">
        <title>Paraburkholderia sp. 7MH5, isolated from subtropical forest soil.</title>
        <authorList>
            <person name="Gao Z.-H."/>
            <person name="Qiu L.-H."/>
        </authorList>
    </citation>
    <scope>NUCLEOTIDE SEQUENCE [LARGE SCALE GENOMIC DNA]</scope>
    <source>
        <strain evidence="3 4">7MH5</strain>
        <plasmid evidence="3 4">unnamed1</plasmid>
    </source>
</reference>
<dbReference type="AlphaFoldDB" id="A0A4P7D6B3"/>